<evidence type="ECO:0000313" key="2">
    <source>
        <dbReference type="EMBL" id="UVW35255.1"/>
    </source>
</evidence>
<accession>A0ABY5TNF1</accession>
<keyword evidence="1" id="KW-1133">Transmembrane helix</keyword>
<feature type="transmembrane region" description="Helical" evidence="1">
    <location>
        <begin position="71"/>
        <end position="90"/>
    </location>
</feature>
<gene>
    <name evidence="2" type="ORF">NYF23_01290</name>
</gene>
<proteinExistence type="predicted"/>
<feature type="transmembrane region" description="Helical" evidence="1">
    <location>
        <begin position="20"/>
        <end position="51"/>
    </location>
</feature>
<organism evidence="2 3">
    <name type="scientific">SAR92 clade bacterium H455</name>
    <dbReference type="NCBI Taxonomy" id="2974818"/>
    <lineage>
        <taxon>Bacteria</taxon>
        <taxon>Pseudomonadati</taxon>
        <taxon>Pseudomonadota</taxon>
        <taxon>Gammaproteobacteria</taxon>
        <taxon>Cellvibrionales</taxon>
        <taxon>Porticoccaceae</taxon>
        <taxon>SAR92 clade</taxon>
    </lineage>
</organism>
<keyword evidence="1" id="KW-0812">Transmembrane</keyword>
<reference evidence="2" key="1">
    <citation type="submission" date="2022-08" db="EMBL/GenBank/DDBJ databases">
        <title>Catabolic pathway analysis in culturable SAR92 clade bacteria reveals their overlooked roles in DMSP degradation in coastal seas.</title>
        <authorList>
            <person name="He X."/>
            <person name="Zhang X."/>
            <person name="Zhang Y."/>
        </authorList>
    </citation>
    <scope>NUCLEOTIDE SEQUENCE</scope>
    <source>
        <strain evidence="2">H455</strain>
    </source>
</reference>
<keyword evidence="3" id="KW-1185">Reference proteome</keyword>
<evidence type="ECO:0000256" key="1">
    <source>
        <dbReference type="SAM" id="Phobius"/>
    </source>
</evidence>
<dbReference type="EMBL" id="CP103416">
    <property type="protein sequence ID" value="UVW35255.1"/>
    <property type="molecule type" value="Genomic_DNA"/>
</dbReference>
<protein>
    <submittedName>
        <fullName evidence="2">Uncharacterized protein</fullName>
    </submittedName>
</protein>
<dbReference type="Proteomes" id="UP001059934">
    <property type="component" value="Chromosome"/>
</dbReference>
<keyword evidence="1" id="KW-0472">Membrane</keyword>
<name>A0ABY5TNF1_9GAMM</name>
<sequence>MELDNSKNINNKIKKSTVSIAIIAHLILAILTFGVPVALSTVTALVTLRLLKEDIETANSKDDSFDKNSNFKLIAYSLFSIMFWIGLYLSHGRNLLSRVRPIYSSAYNDKDIETQVHCLHEVVFDGMIAELDKNGVDSGPLK</sequence>
<evidence type="ECO:0000313" key="3">
    <source>
        <dbReference type="Proteomes" id="UP001059934"/>
    </source>
</evidence>